<evidence type="ECO:0000259" key="2">
    <source>
        <dbReference type="PROSITE" id="PS50994"/>
    </source>
</evidence>
<dbReference type="OrthoDB" id="6621683at2759"/>
<keyword evidence="4" id="KW-1185">Reference proteome</keyword>
<feature type="domain" description="Chromo" evidence="1">
    <location>
        <begin position="316"/>
        <end position="382"/>
    </location>
</feature>
<reference evidence="3" key="1">
    <citation type="submission" date="2023-04" db="EMBL/GenBank/DDBJ databases">
        <title>Phytophthora lilii NBRC 32176.</title>
        <authorList>
            <person name="Ichikawa N."/>
            <person name="Sato H."/>
            <person name="Tonouchi N."/>
        </authorList>
    </citation>
    <scope>NUCLEOTIDE SEQUENCE</scope>
    <source>
        <strain evidence="3">NBRC 32176</strain>
    </source>
</reference>
<dbReference type="InterPro" id="IPR016197">
    <property type="entry name" value="Chromo-like_dom_sf"/>
</dbReference>
<dbReference type="GO" id="GO:0003676">
    <property type="term" value="F:nucleic acid binding"/>
    <property type="evidence" value="ECO:0007669"/>
    <property type="project" value="InterPro"/>
</dbReference>
<dbReference type="InterPro" id="IPR000953">
    <property type="entry name" value="Chromo/chromo_shadow_dom"/>
</dbReference>
<dbReference type="GO" id="GO:0015074">
    <property type="term" value="P:DNA integration"/>
    <property type="evidence" value="ECO:0007669"/>
    <property type="project" value="InterPro"/>
</dbReference>
<dbReference type="InterPro" id="IPR001584">
    <property type="entry name" value="Integrase_cat-core"/>
</dbReference>
<dbReference type="SUPFAM" id="SSF53098">
    <property type="entry name" value="Ribonuclease H-like"/>
    <property type="match status" value="1"/>
</dbReference>
<evidence type="ECO:0000313" key="4">
    <source>
        <dbReference type="Proteomes" id="UP001165083"/>
    </source>
</evidence>
<dbReference type="AlphaFoldDB" id="A0A9W6U364"/>
<dbReference type="Proteomes" id="UP001165083">
    <property type="component" value="Unassembled WGS sequence"/>
</dbReference>
<dbReference type="Gene3D" id="3.30.420.10">
    <property type="entry name" value="Ribonuclease H-like superfamily/Ribonuclease H"/>
    <property type="match status" value="1"/>
</dbReference>
<dbReference type="Pfam" id="PF00665">
    <property type="entry name" value="rve"/>
    <property type="match status" value="1"/>
</dbReference>
<dbReference type="PROSITE" id="PS50013">
    <property type="entry name" value="CHROMO_2"/>
    <property type="match status" value="1"/>
</dbReference>
<dbReference type="PANTHER" id="PTHR46585">
    <property type="entry name" value="INTEGRASE CORE DOMAIN CONTAINING PROTEIN"/>
    <property type="match status" value="1"/>
</dbReference>
<dbReference type="InterPro" id="IPR012337">
    <property type="entry name" value="RNaseH-like_sf"/>
</dbReference>
<dbReference type="CDD" id="cd00024">
    <property type="entry name" value="CD_CSD"/>
    <property type="match status" value="1"/>
</dbReference>
<evidence type="ECO:0000259" key="1">
    <source>
        <dbReference type="PROSITE" id="PS50013"/>
    </source>
</evidence>
<dbReference type="Pfam" id="PF00385">
    <property type="entry name" value="Chromo"/>
    <property type="match status" value="1"/>
</dbReference>
<gene>
    <name evidence="3" type="ORF">Plil01_000993800</name>
</gene>
<organism evidence="3 4">
    <name type="scientific">Phytophthora lilii</name>
    <dbReference type="NCBI Taxonomy" id="2077276"/>
    <lineage>
        <taxon>Eukaryota</taxon>
        <taxon>Sar</taxon>
        <taxon>Stramenopiles</taxon>
        <taxon>Oomycota</taxon>
        <taxon>Peronosporomycetes</taxon>
        <taxon>Peronosporales</taxon>
        <taxon>Peronosporaceae</taxon>
        <taxon>Phytophthora</taxon>
    </lineage>
</organism>
<protein>
    <submittedName>
        <fullName evidence="3">Unnamed protein product</fullName>
    </submittedName>
</protein>
<accession>A0A9W6U364</accession>
<dbReference type="SMART" id="SM00298">
    <property type="entry name" value="CHROMO"/>
    <property type="match status" value="1"/>
</dbReference>
<dbReference type="Gene3D" id="2.40.50.40">
    <property type="match status" value="1"/>
</dbReference>
<dbReference type="PANTHER" id="PTHR46585:SF1">
    <property type="entry name" value="CHROMO DOMAIN-CONTAINING PROTEIN"/>
    <property type="match status" value="1"/>
</dbReference>
<name>A0A9W6U364_9STRA</name>
<dbReference type="EMBL" id="BSXW01000510">
    <property type="protein sequence ID" value="GMF24304.1"/>
    <property type="molecule type" value="Genomic_DNA"/>
</dbReference>
<dbReference type="PROSITE" id="PS50994">
    <property type="entry name" value="INTEGRASE"/>
    <property type="match status" value="1"/>
</dbReference>
<proteinExistence type="predicted"/>
<feature type="domain" description="Integrase catalytic" evidence="2">
    <location>
        <begin position="77"/>
        <end position="226"/>
    </location>
</feature>
<dbReference type="InterPro" id="IPR036397">
    <property type="entry name" value="RNaseH_sf"/>
</dbReference>
<evidence type="ECO:0000313" key="3">
    <source>
        <dbReference type="EMBL" id="GMF24304.1"/>
    </source>
</evidence>
<sequence>MKGKPFKYDESDTKQEIIDKLYNDPLYGFIVQQKLYDKAKALNRRITLKDIKDYFQSRVDIQRFQHQKPAFEQFKIASANPDSWQIDLAFWFKQVILTGVNINSRLGYATLLPNKQAKTVLEALRSFVKSNKPSTITSDNGREFMNKEVQRFFKDSSIEHYNNEAGDHTTMGKIERFNRTIKQRLMKLPNRENLTPKLMKAIIFNYNNTVHRSIGMTPKEAKGYVAQEELNHNEDVMKTIDNALSVGSSVIYRLKKDKFDKEDVRWSKAVYEIVEMDGYKVQIRSKNGKLLYKNPNDLKLVNANPTEAQVKQGDLFDIEKILAHKRMKDGRYKYHIKWADFDKPTWEPQDNLRLINKNRMSSPEKKYFDSLQRVRRAKKLKQ</sequence>
<dbReference type="InterPro" id="IPR023780">
    <property type="entry name" value="Chromo_domain"/>
</dbReference>
<dbReference type="SUPFAM" id="SSF54160">
    <property type="entry name" value="Chromo domain-like"/>
    <property type="match status" value="1"/>
</dbReference>
<comment type="caution">
    <text evidence="3">The sequence shown here is derived from an EMBL/GenBank/DDBJ whole genome shotgun (WGS) entry which is preliminary data.</text>
</comment>